<comment type="caution">
    <text evidence="1">The sequence shown here is derived from an EMBL/GenBank/DDBJ whole genome shotgun (WGS) entry which is preliminary data.</text>
</comment>
<organism evidence="1 2">
    <name type="scientific">Eumeta variegata</name>
    <name type="common">Bagworm moth</name>
    <name type="synonym">Eumeta japonica</name>
    <dbReference type="NCBI Taxonomy" id="151549"/>
    <lineage>
        <taxon>Eukaryota</taxon>
        <taxon>Metazoa</taxon>
        <taxon>Ecdysozoa</taxon>
        <taxon>Arthropoda</taxon>
        <taxon>Hexapoda</taxon>
        <taxon>Insecta</taxon>
        <taxon>Pterygota</taxon>
        <taxon>Neoptera</taxon>
        <taxon>Endopterygota</taxon>
        <taxon>Lepidoptera</taxon>
        <taxon>Glossata</taxon>
        <taxon>Ditrysia</taxon>
        <taxon>Tineoidea</taxon>
        <taxon>Psychidae</taxon>
        <taxon>Oiketicinae</taxon>
        <taxon>Eumeta</taxon>
    </lineage>
</organism>
<name>A0A4C1X9U7_EUMVA</name>
<proteinExistence type="predicted"/>
<protein>
    <submittedName>
        <fullName evidence="1">Uncharacterized protein</fullName>
    </submittedName>
</protein>
<accession>A0A4C1X9U7</accession>
<dbReference type="EMBL" id="BGZK01000771">
    <property type="protein sequence ID" value="GBP59820.1"/>
    <property type="molecule type" value="Genomic_DNA"/>
</dbReference>
<sequence>MGRYFVSRAFHVLRKIDLFGLFPRLQRRGVSPLALCVVQTSARRSETVRIGVQFAVKPGVWPDLLADGALLGSHMTLDEHSDVFQACSPVSGAFKCDITALDPMKRARTSSLNPGLSAIATMSMSIAAFRGRRIKLDRLQLSELSDAWSSGRTHTQRALTSSALAAPVAGSAPAPFASEVAFRTTESPLLTQILIKTQSDNAHREYVRLVGVPGGASARGAARSHRSKDGLISFL</sequence>
<gene>
    <name evidence="1" type="ORF">EVAR_30089_1</name>
</gene>
<reference evidence="1 2" key="1">
    <citation type="journal article" date="2019" name="Commun. Biol.">
        <title>The bagworm genome reveals a unique fibroin gene that provides high tensile strength.</title>
        <authorList>
            <person name="Kono N."/>
            <person name="Nakamura H."/>
            <person name="Ohtoshi R."/>
            <person name="Tomita M."/>
            <person name="Numata K."/>
            <person name="Arakawa K."/>
        </authorList>
    </citation>
    <scope>NUCLEOTIDE SEQUENCE [LARGE SCALE GENOMIC DNA]</scope>
</reference>
<evidence type="ECO:0000313" key="1">
    <source>
        <dbReference type="EMBL" id="GBP59820.1"/>
    </source>
</evidence>
<dbReference type="Proteomes" id="UP000299102">
    <property type="component" value="Unassembled WGS sequence"/>
</dbReference>
<evidence type="ECO:0000313" key="2">
    <source>
        <dbReference type="Proteomes" id="UP000299102"/>
    </source>
</evidence>
<keyword evidence="2" id="KW-1185">Reference proteome</keyword>
<dbReference type="AlphaFoldDB" id="A0A4C1X9U7"/>